<name>A0ACA9KBA1_9GLOM</name>
<evidence type="ECO:0000313" key="2">
    <source>
        <dbReference type="Proteomes" id="UP000789860"/>
    </source>
</evidence>
<dbReference type="EMBL" id="CAJVPM010001290">
    <property type="protein sequence ID" value="CAG8463811.1"/>
    <property type="molecule type" value="Genomic_DNA"/>
</dbReference>
<reference evidence="1" key="1">
    <citation type="submission" date="2021-06" db="EMBL/GenBank/DDBJ databases">
        <authorList>
            <person name="Kallberg Y."/>
            <person name="Tangrot J."/>
            <person name="Rosling A."/>
        </authorList>
    </citation>
    <scope>NUCLEOTIDE SEQUENCE</scope>
    <source>
        <strain evidence="1">AU212A</strain>
    </source>
</reference>
<accession>A0ACA9KBA1</accession>
<dbReference type="Proteomes" id="UP000789860">
    <property type="component" value="Unassembled WGS sequence"/>
</dbReference>
<gene>
    <name evidence="1" type="ORF">SCALOS_LOCUS1730</name>
</gene>
<feature type="non-terminal residue" evidence="1">
    <location>
        <position position="1"/>
    </location>
</feature>
<proteinExistence type="predicted"/>
<organism evidence="1 2">
    <name type="scientific">Scutellospora calospora</name>
    <dbReference type="NCBI Taxonomy" id="85575"/>
    <lineage>
        <taxon>Eukaryota</taxon>
        <taxon>Fungi</taxon>
        <taxon>Fungi incertae sedis</taxon>
        <taxon>Mucoromycota</taxon>
        <taxon>Glomeromycotina</taxon>
        <taxon>Glomeromycetes</taxon>
        <taxon>Diversisporales</taxon>
        <taxon>Gigasporaceae</taxon>
        <taxon>Scutellospora</taxon>
    </lineage>
</organism>
<keyword evidence="2" id="KW-1185">Reference proteome</keyword>
<comment type="caution">
    <text evidence="1">The sequence shown here is derived from an EMBL/GenBank/DDBJ whole genome shotgun (WGS) entry which is preliminary data.</text>
</comment>
<sequence>RNGIEANVTKTYIKKDKEFIPIGDGCVDLFGNYKTMNYIIQAKYRTKPDDKEAYVSPKDIREFAAVLMQQPNGTVGFFVSNAKFSNRAENTATNSKLNLILCNEENIVEKIKEAQLKLENSLNEEIVIEDITTNENTNTDIYGVKINGCIRIEELKDNYYKIKQELTEEKWFMDLVDQKAKNKLKQKYPDIVFEDNKINTSIKRQKERNREGETYSEEYMRKVYREYERIINKMYPKHIVFDTEEDVYLKDKDRYVLDKDEDIDSKLFFIYDATDSKDPKHGYVMKLHAVRNVAPIYYNIKETKVKVFEKNVEEKMAKYAFAGLNINNRNIKFNPNETMDYIVNLEEFDNIKEEVEDTITSSAYIITSFNSDEELKKHKESDNFKYIINRETMRQYRNWIKLELDELEQSKLKRTCRLFNQVCSSYDINEVKHGFYEFVNDWKVLIYRFKLTEDKKYVWIKNGDRMEKRELFRNKEVNYCCGGVNRTVFHYRCGGGNQSAILNICELAKVEELHMNYCNYCTDFNYYCCISKPSYGLGFYFPCDLCEKKEIHLHKICKKCYDSKHSRKLGFVKETIFVE</sequence>
<protein>
    <submittedName>
        <fullName evidence="1">2712_t:CDS:1</fullName>
    </submittedName>
</protein>
<evidence type="ECO:0000313" key="1">
    <source>
        <dbReference type="EMBL" id="CAG8463811.1"/>
    </source>
</evidence>